<accession>A0A9W6YQQ8</accession>
<dbReference type="AlphaFoldDB" id="A0A9W6YQQ8"/>
<comment type="caution">
    <text evidence="1">The sequence shown here is derived from an EMBL/GenBank/DDBJ whole genome shotgun (WGS) entry which is preliminary data.</text>
</comment>
<dbReference type="Proteomes" id="UP001165063">
    <property type="component" value="Unassembled WGS sequence"/>
</dbReference>
<sequence length="251" mass="29770">MTKFSQTMSGLPFEVQDIILVFCYQVLISVHGDPLPFISIMSLFTSNPKYGVVLNNDDVPHQFQVFVFGKDRIYPCADVLNKFVQYFFELGHRYRLERLTVDRCYWESSHSDDCEMLNYYLLMKPLEFTMTNFRAFPFRRIPWFDKVTTIKGMDYNRLAPSVKESRFPKLKCAEVKIPTGSRLKIDLLKDLMERIEKLVLSVKQSDEKTLRDLLDFHELRYRRLTKKKSRGIPRTDDEVILYEILNNEMNS</sequence>
<evidence type="ECO:0000313" key="1">
    <source>
        <dbReference type="EMBL" id="GMG18857.1"/>
    </source>
</evidence>
<gene>
    <name evidence="1" type="ORF">Amon01_000002500</name>
</gene>
<evidence type="ECO:0000313" key="2">
    <source>
        <dbReference type="Proteomes" id="UP001165063"/>
    </source>
</evidence>
<proteinExistence type="predicted"/>
<reference evidence="1" key="1">
    <citation type="submission" date="2023-04" db="EMBL/GenBank/DDBJ databases">
        <title>Ambrosiozyma monospora NBRC 1965.</title>
        <authorList>
            <person name="Ichikawa N."/>
            <person name="Sato H."/>
            <person name="Tonouchi N."/>
        </authorList>
    </citation>
    <scope>NUCLEOTIDE SEQUENCE</scope>
    <source>
        <strain evidence="1">NBRC 1965</strain>
    </source>
</reference>
<organism evidence="1 2">
    <name type="scientific">Ambrosiozyma monospora</name>
    <name type="common">Yeast</name>
    <name type="synonym">Endomycopsis monosporus</name>
    <dbReference type="NCBI Taxonomy" id="43982"/>
    <lineage>
        <taxon>Eukaryota</taxon>
        <taxon>Fungi</taxon>
        <taxon>Dikarya</taxon>
        <taxon>Ascomycota</taxon>
        <taxon>Saccharomycotina</taxon>
        <taxon>Pichiomycetes</taxon>
        <taxon>Pichiales</taxon>
        <taxon>Pichiaceae</taxon>
        <taxon>Ambrosiozyma</taxon>
    </lineage>
</organism>
<keyword evidence="2" id="KW-1185">Reference proteome</keyword>
<name>A0A9W6YQQ8_AMBMO</name>
<protein>
    <submittedName>
        <fullName evidence="1">Unnamed protein product</fullName>
    </submittedName>
</protein>
<dbReference type="EMBL" id="BSXU01000016">
    <property type="protein sequence ID" value="GMG18857.1"/>
    <property type="molecule type" value="Genomic_DNA"/>
</dbReference>